<dbReference type="EMBL" id="ML987198">
    <property type="protein sequence ID" value="KAF2246537.1"/>
    <property type="molecule type" value="Genomic_DNA"/>
</dbReference>
<dbReference type="Proteomes" id="UP000800094">
    <property type="component" value="Unassembled WGS sequence"/>
</dbReference>
<dbReference type="AlphaFoldDB" id="A0A6A6I8D2"/>
<accession>A0A6A6I8D2</accession>
<name>A0A6A6I8D2_9PLEO</name>
<keyword evidence="2" id="KW-1185">Reference proteome</keyword>
<reference evidence="1" key="1">
    <citation type="journal article" date="2020" name="Stud. Mycol.">
        <title>101 Dothideomycetes genomes: a test case for predicting lifestyles and emergence of pathogens.</title>
        <authorList>
            <person name="Haridas S."/>
            <person name="Albert R."/>
            <person name="Binder M."/>
            <person name="Bloem J."/>
            <person name="Labutti K."/>
            <person name="Salamov A."/>
            <person name="Andreopoulos B."/>
            <person name="Baker S."/>
            <person name="Barry K."/>
            <person name="Bills G."/>
            <person name="Bluhm B."/>
            <person name="Cannon C."/>
            <person name="Castanera R."/>
            <person name="Culley D."/>
            <person name="Daum C."/>
            <person name="Ezra D."/>
            <person name="Gonzalez J."/>
            <person name="Henrissat B."/>
            <person name="Kuo A."/>
            <person name="Liang C."/>
            <person name="Lipzen A."/>
            <person name="Lutzoni F."/>
            <person name="Magnuson J."/>
            <person name="Mondo S."/>
            <person name="Nolan M."/>
            <person name="Ohm R."/>
            <person name="Pangilinan J."/>
            <person name="Park H.-J."/>
            <person name="Ramirez L."/>
            <person name="Alfaro M."/>
            <person name="Sun H."/>
            <person name="Tritt A."/>
            <person name="Yoshinaga Y."/>
            <person name="Zwiers L.-H."/>
            <person name="Turgeon B."/>
            <person name="Goodwin S."/>
            <person name="Spatafora J."/>
            <person name="Crous P."/>
            <person name="Grigoriev I."/>
        </authorList>
    </citation>
    <scope>NUCLEOTIDE SEQUENCE</scope>
    <source>
        <strain evidence="1">CBS 122368</strain>
    </source>
</reference>
<evidence type="ECO:0000313" key="2">
    <source>
        <dbReference type="Proteomes" id="UP000800094"/>
    </source>
</evidence>
<proteinExistence type="predicted"/>
<evidence type="ECO:0000313" key="1">
    <source>
        <dbReference type="EMBL" id="KAF2246537.1"/>
    </source>
</evidence>
<dbReference type="RefSeq" id="XP_033681541.1">
    <property type="nucleotide sequence ID" value="XM_033825762.1"/>
</dbReference>
<organism evidence="1 2">
    <name type="scientific">Trematosphaeria pertusa</name>
    <dbReference type="NCBI Taxonomy" id="390896"/>
    <lineage>
        <taxon>Eukaryota</taxon>
        <taxon>Fungi</taxon>
        <taxon>Dikarya</taxon>
        <taxon>Ascomycota</taxon>
        <taxon>Pezizomycotina</taxon>
        <taxon>Dothideomycetes</taxon>
        <taxon>Pleosporomycetidae</taxon>
        <taxon>Pleosporales</taxon>
        <taxon>Massarineae</taxon>
        <taxon>Trematosphaeriaceae</taxon>
        <taxon>Trematosphaeria</taxon>
    </lineage>
</organism>
<sequence>MVDKHPTCHRVRGPRVAMPVTSREASLDPDSAYQFRILTLSTYQSHTMLPMWLNEHPMKRGRRSEGWCGRWEKCVSRRRATAQGTIIGLAFAAFAMVPEEYPSRDRCKRNVWRRPAPSHGAP</sequence>
<protein>
    <submittedName>
        <fullName evidence="1">Uncharacterized protein</fullName>
    </submittedName>
</protein>
<gene>
    <name evidence="1" type="ORF">BU26DRAFT_48220</name>
</gene>
<dbReference type="GeneID" id="54579092"/>